<accession>A0ABD2AFV4</accession>
<reference evidence="2 3" key="1">
    <citation type="journal article" date="2024" name="Ann. Entomol. Soc. Am.">
        <title>Genomic analyses of the southern and eastern yellowjacket wasps (Hymenoptera: Vespidae) reveal evolutionary signatures of social life.</title>
        <authorList>
            <person name="Catto M.A."/>
            <person name="Caine P.B."/>
            <person name="Orr S.E."/>
            <person name="Hunt B.G."/>
            <person name="Goodisman M.A.D."/>
        </authorList>
    </citation>
    <scope>NUCLEOTIDE SEQUENCE [LARGE SCALE GENOMIC DNA]</scope>
    <source>
        <strain evidence="2">233</strain>
        <tissue evidence="2">Head and thorax</tissue>
    </source>
</reference>
<feature type="region of interest" description="Disordered" evidence="1">
    <location>
        <begin position="22"/>
        <end position="62"/>
    </location>
</feature>
<sequence>MLFLFYFCESNLIEIDGRDIEKRREEEKEEKEEEAEAEEEGEGNRKKKEEEGRPFSFVLGEA</sequence>
<evidence type="ECO:0000313" key="3">
    <source>
        <dbReference type="Proteomes" id="UP001607302"/>
    </source>
</evidence>
<protein>
    <submittedName>
        <fullName evidence="2">Uncharacterized protein</fullName>
    </submittedName>
</protein>
<proteinExistence type="predicted"/>
<dbReference type="AlphaFoldDB" id="A0ABD2AFV4"/>
<organism evidence="2 3">
    <name type="scientific">Vespula squamosa</name>
    <name type="common">Southern yellow jacket</name>
    <name type="synonym">Wasp</name>
    <dbReference type="NCBI Taxonomy" id="30214"/>
    <lineage>
        <taxon>Eukaryota</taxon>
        <taxon>Metazoa</taxon>
        <taxon>Ecdysozoa</taxon>
        <taxon>Arthropoda</taxon>
        <taxon>Hexapoda</taxon>
        <taxon>Insecta</taxon>
        <taxon>Pterygota</taxon>
        <taxon>Neoptera</taxon>
        <taxon>Endopterygota</taxon>
        <taxon>Hymenoptera</taxon>
        <taxon>Apocrita</taxon>
        <taxon>Aculeata</taxon>
        <taxon>Vespoidea</taxon>
        <taxon>Vespidae</taxon>
        <taxon>Vespinae</taxon>
        <taxon>Vespula</taxon>
    </lineage>
</organism>
<dbReference type="EMBL" id="JAUDFV010000149">
    <property type="protein sequence ID" value="KAL2719506.1"/>
    <property type="molecule type" value="Genomic_DNA"/>
</dbReference>
<name>A0ABD2AFV4_VESSQ</name>
<gene>
    <name evidence="2" type="ORF">V1478_010968</name>
</gene>
<dbReference type="Proteomes" id="UP001607302">
    <property type="component" value="Unassembled WGS sequence"/>
</dbReference>
<feature type="compositionally biased region" description="Acidic residues" evidence="1">
    <location>
        <begin position="27"/>
        <end position="41"/>
    </location>
</feature>
<comment type="caution">
    <text evidence="2">The sequence shown here is derived from an EMBL/GenBank/DDBJ whole genome shotgun (WGS) entry which is preliminary data.</text>
</comment>
<evidence type="ECO:0000256" key="1">
    <source>
        <dbReference type="SAM" id="MobiDB-lite"/>
    </source>
</evidence>
<feature type="compositionally biased region" description="Basic and acidic residues" evidence="1">
    <location>
        <begin position="42"/>
        <end position="53"/>
    </location>
</feature>
<keyword evidence="3" id="KW-1185">Reference proteome</keyword>
<evidence type="ECO:0000313" key="2">
    <source>
        <dbReference type="EMBL" id="KAL2719506.1"/>
    </source>
</evidence>